<feature type="region of interest" description="Disordered" evidence="1">
    <location>
        <begin position="575"/>
        <end position="639"/>
    </location>
</feature>
<feature type="transmembrane region" description="Helical" evidence="2">
    <location>
        <begin position="906"/>
        <end position="925"/>
    </location>
</feature>
<feature type="region of interest" description="Disordered" evidence="1">
    <location>
        <begin position="516"/>
        <end position="558"/>
    </location>
</feature>
<keyword evidence="2" id="KW-0812">Transmembrane</keyword>
<feature type="compositionally biased region" description="Basic and acidic residues" evidence="1">
    <location>
        <begin position="584"/>
        <end position="595"/>
    </location>
</feature>
<dbReference type="EnsemblProtists" id="EKX40225">
    <property type="protein sequence ID" value="EKX40225"/>
    <property type="gene ID" value="GUITHDRAFT_142948"/>
</dbReference>
<dbReference type="AlphaFoldDB" id="L1IWK9"/>
<feature type="region of interest" description="Disordered" evidence="1">
    <location>
        <begin position="1"/>
        <end position="160"/>
    </location>
</feature>
<keyword evidence="2" id="KW-1133">Transmembrane helix</keyword>
<keyword evidence="2" id="KW-0472">Membrane</keyword>
<keyword evidence="5" id="KW-1185">Reference proteome</keyword>
<proteinExistence type="predicted"/>
<dbReference type="SUPFAM" id="SSF81324">
    <property type="entry name" value="Voltage-gated potassium channels"/>
    <property type="match status" value="1"/>
</dbReference>
<feature type="transmembrane region" description="Helical" evidence="2">
    <location>
        <begin position="796"/>
        <end position="816"/>
    </location>
</feature>
<feature type="compositionally biased region" description="Low complexity" evidence="1">
    <location>
        <begin position="97"/>
        <end position="121"/>
    </location>
</feature>
<evidence type="ECO:0000313" key="3">
    <source>
        <dbReference type="EMBL" id="EKX40225.1"/>
    </source>
</evidence>
<feature type="transmembrane region" description="Helical" evidence="2">
    <location>
        <begin position="960"/>
        <end position="978"/>
    </location>
</feature>
<feature type="transmembrane region" description="Helical" evidence="2">
    <location>
        <begin position="822"/>
        <end position="842"/>
    </location>
</feature>
<dbReference type="EMBL" id="JH993033">
    <property type="protein sequence ID" value="EKX40225.1"/>
    <property type="molecule type" value="Genomic_DNA"/>
</dbReference>
<evidence type="ECO:0000313" key="4">
    <source>
        <dbReference type="EnsemblProtists" id="EKX40225"/>
    </source>
</evidence>
<evidence type="ECO:0000313" key="5">
    <source>
        <dbReference type="Proteomes" id="UP000011087"/>
    </source>
</evidence>
<dbReference type="GeneID" id="17296990"/>
<organism evidence="3">
    <name type="scientific">Guillardia theta (strain CCMP2712)</name>
    <name type="common">Cryptophyte</name>
    <dbReference type="NCBI Taxonomy" id="905079"/>
    <lineage>
        <taxon>Eukaryota</taxon>
        <taxon>Cryptophyceae</taxon>
        <taxon>Pyrenomonadales</taxon>
        <taxon>Geminigeraceae</taxon>
        <taxon>Guillardia</taxon>
    </lineage>
</organism>
<reference evidence="4" key="3">
    <citation type="submission" date="2015-06" db="UniProtKB">
        <authorList>
            <consortium name="EnsemblProtists"/>
        </authorList>
    </citation>
    <scope>IDENTIFICATION</scope>
</reference>
<evidence type="ECO:0000256" key="2">
    <source>
        <dbReference type="SAM" id="Phobius"/>
    </source>
</evidence>
<dbReference type="HOGENOM" id="CLU_275267_0_0_1"/>
<dbReference type="KEGG" id="gtt:GUITHDRAFT_142948"/>
<evidence type="ECO:0000256" key="1">
    <source>
        <dbReference type="SAM" id="MobiDB-lite"/>
    </source>
</evidence>
<accession>L1IWK9</accession>
<protein>
    <submittedName>
        <fullName evidence="3 4">Uncharacterized protein</fullName>
    </submittedName>
</protein>
<feature type="compositionally biased region" description="Polar residues" evidence="1">
    <location>
        <begin position="128"/>
        <end position="140"/>
    </location>
</feature>
<dbReference type="PaxDb" id="55529-EKX40225"/>
<gene>
    <name evidence="3" type="ORF">GUITHDRAFT_142948</name>
</gene>
<sequence>MGMVVEGMQLRSSSTDFQAVETPQPPGQAYFSSSSSSSSSMLESALETTSEPAEQAFSSSSNSSSMLENLIETTPQEPEQALFSSSSSTSMLGNALETTSETAEQAFSSSSSSSVPETTTSPLPAPAYSSTTAQRASGTISTTSRHQHDSSSSTSATEVGMKSTATVLQDYLSTSTNISDAHQLSSAFVNPEQTPTLLLEWSSSITSFSTSRELAAEIQVISTSPVQVAQPAPSPPETAKVVISVILPLTVEEFSKVQGSYLQSVAAAARVSVDMVEIVEVKSVSLRRSGDRSLLAQGVSVLTSITVPKTEMSRLVSDVQLGALNAELIKNGLPPASQLVMVEAGALVLTTTPPPQGPNQLVLGIVAASSLLASFVLVFSFKSVYNKRAEWKSVKIIPLDNGESEEESGRTRPKDITAGQELETVTVDKVTPMGVSVHERPSLTSPVIYWLEYGSCVFELGRHADPMGGSWIRHERGWSLPPHPTALRTIVVRHAADHSRRRVSMRRARLKPLPDLLSDAGQSAGGGVEEIESPRHQMVISPTETNGRADSKPGNLSHVRRRRELTWKALPDPNVLLVEGDTDDSVRESSREKSPLPKSRLKALPDPLSPRGDDELQDQHPLTPVSQGQLDQGENEHELSGELDPVVGFDPCRHFCPPLGGQYLPDMCYYTYFPESLSYEEEAERVGPRLFSAAMALLVDRRNAMSEGRKAGESHSLFRRREQGEGWYHVTPKGTRPGDPDAAVNLYCMPTMSFKGPPGKRKIIRGDDFVERERGGSLQEEAKARPSRAPTLESNCLWWLNLTAALVVVGLVAAMLTVETSLHRGLFRTIAFTFTILAVLSFRKYGQWRVIMARNAGVAIPHKNNELASLLWIEELNVEILSLLCLVPCPLPLWSTGDHESNSEAWLILVILVLRTLFLLRCCILNDPLNSDARKFSRTNCGLRKYRIVLISRFRKDPRWLLSLWMTCLFACSYLLHAAEKPYGSYFSDFFNSLVYILGVFTKAGVAPQLPVTRLGGSILMFSCFMSIVLLCITFNFLVCLVDVDDALLRVERAHHENRMKLLQRLQAVRCIEMFYVASPMYARLRDKVGQRIKKESDRRAVQGFQLQGEMRRSRDLRNYLKRFRWIESDDEMFALTTMSAGIEKMKDVVTSLELDVRARR</sequence>
<reference evidence="3 5" key="1">
    <citation type="journal article" date="2012" name="Nature">
        <title>Algal genomes reveal evolutionary mosaicism and the fate of nucleomorphs.</title>
        <authorList>
            <consortium name="DOE Joint Genome Institute"/>
            <person name="Curtis B.A."/>
            <person name="Tanifuji G."/>
            <person name="Burki F."/>
            <person name="Gruber A."/>
            <person name="Irimia M."/>
            <person name="Maruyama S."/>
            <person name="Arias M.C."/>
            <person name="Ball S.G."/>
            <person name="Gile G.H."/>
            <person name="Hirakawa Y."/>
            <person name="Hopkins J.F."/>
            <person name="Kuo A."/>
            <person name="Rensing S.A."/>
            <person name="Schmutz J."/>
            <person name="Symeonidi A."/>
            <person name="Elias M."/>
            <person name="Eveleigh R.J."/>
            <person name="Herman E.K."/>
            <person name="Klute M.J."/>
            <person name="Nakayama T."/>
            <person name="Obornik M."/>
            <person name="Reyes-Prieto A."/>
            <person name="Armbrust E.V."/>
            <person name="Aves S.J."/>
            <person name="Beiko R.G."/>
            <person name="Coutinho P."/>
            <person name="Dacks J.B."/>
            <person name="Durnford D.G."/>
            <person name="Fast N.M."/>
            <person name="Green B.R."/>
            <person name="Grisdale C.J."/>
            <person name="Hempel F."/>
            <person name="Henrissat B."/>
            <person name="Hoppner M.P."/>
            <person name="Ishida K."/>
            <person name="Kim E."/>
            <person name="Koreny L."/>
            <person name="Kroth P.G."/>
            <person name="Liu Y."/>
            <person name="Malik S.B."/>
            <person name="Maier U.G."/>
            <person name="McRose D."/>
            <person name="Mock T."/>
            <person name="Neilson J.A."/>
            <person name="Onodera N.T."/>
            <person name="Poole A.M."/>
            <person name="Pritham E.J."/>
            <person name="Richards T.A."/>
            <person name="Rocap G."/>
            <person name="Roy S.W."/>
            <person name="Sarai C."/>
            <person name="Schaack S."/>
            <person name="Shirato S."/>
            <person name="Slamovits C.H."/>
            <person name="Spencer D.F."/>
            <person name="Suzuki S."/>
            <person name="Worden A.Z."/>
            <person name="Zauner S."/>
            <person name="Barry K."/>
            <person name="Bell C."/>
            <person name="Bharti A.K."/>
            <person name="Crow J.A."/>
            <person name="Grimwood J."/>
            <person name="Kramer R."/>
            <person name="Lindquist E."/>
            <person name="Lucas S."/>
            <person name="Salamov A."/>
            <person name="McFadden G.I."/>
            <person name="Lane C.E."/>
            <person name="Keeling P.J."/>
            <person name="Gray M.W."/>
            <person name="Grigoriev I.V."/>
            <person name="Archibald J.M."/>
        </authorList>
    </citation>
    <scope>NUCLEOTIDE SEQUENCE</scope>
    <source>
        <strain evidence="3 5">CCMP2712</strain>
    </source>
</reference>
<dbReference type="RefSeq" id="XP_005827205.1">
    <property type="nucleotide sequence ID" value="XM_005827148.1"/>
</dbReference>
<dbReference type="Proteomes" id="UP000011087">
    <property type="component" value="Unassembled WGS sequence"/>
</dbReference>
<name>L1IWK9_GUITC</name>
<feature type="transmembrane region" description="Helical" evidence="2">
    <location>
        <begin position="1019"/>
        <end position="1039"/>
    </location>
</feature>
<reference evidence="5" key="2">
    <citation type="submission" date="2012-11" db="EMBL/GenBank/DDBJ databases">
        <authorList>
            <person name="Kuo A."/>
            <person name="Curtis B.A."/>
            <person name="Tanifuji G."/>
            <person name="Burki F."/>
            <person name="Gruber A."/>
            <person name="Irimia M."/>
            <person name="Maruyama S."/>
            <person name="Arias M.C."/>
            <person name="Ball S.G."/>
            <person name="Gile G.H."/>
            <person name="Hirakawa Y."/>
            <person name="Hopkins J.F."/>
            <person name="Rensing S.A."/>
            <person name="Schmutz J."/>
            <person name="Symeonidi A."/>
            <person name="Elias M."/>
            <person name="Eveleigh R.J."/>
            <person name="Herman E.K."/>
            <person name="Klute M.J."/>
            <person name="Nakayama T."/>
            <person name="Obornik M."/>
            <person name="Reyes-Prieto A."/>
            <person name="Armbrust E.V."/>
            <person name="Aves S.J."/>
            <person name="Beiko R.G."/>
            <person name="Coutinho P."/>
            <person name="Dacks J.B."/>
            <person name="Durnford D.G."/>
            <person name="Fast N.M."/>
            <person name="Green B.R."/>
            <person name="Grisdale C."/>
            <person name="Hempe F."/>
            <person name="Henrissat B."/>
            <person name="Hoppner M.P."/>
            <person name="Ishida K.-I."/>
            <person name="Kim E."/>
            <person name="Koreny L."/>
            <person name="Kroth P.G."/>
            <person name="Liu Y."/>
            <person name="Malik S.-B."/>
            <person name="Maier U.G."/>
            <person name="McRose D."/>
            <person name="Mock T."/>
            <person name="Neilson J.A."/>
            <person name="Onodera N.T."/>
            <person name="Poole A.M."/>
            <person name="Pritham E.J."/>
            <person name="Richards T.A."/>
            <person name="Rocap G."/>
            <person name="Roy S.W."/>
            <person name="Sarai C."/>
            <person name="Schaack S."/>
            <person name="Shirato S."/>
            <person name="Slamovits C.H."/>
            <person name="Spencer D.F."/>
            <person name="Suzuki S."/>
            <person name="Worden A.Z."/>
            <person name="Zauner S."/>
            <person name="Barry K."/>
            <person name="Bell C."/>
            <person name="Bharti A.K."/>
            <person name="Crow J.A."/>
            <person name="Grimwood J."/>
            <person name="Kramer R."/>
            <person name="Lindquist E."/>
            <person name="Lucas S."/>
            <person name="Salamov A."/>
            <person name="McFadden G.I."/>
            <person name="Lane C.E."/>
            <person name="Keeling P.J."/>
            <person name="Gray M.W."/>
            <person name="Grigoriev I.V."/>
            <person name="Archibald J.M."/>
        </authorList>
    </citation>
    <scope>NUCLEOTIDE SEQUENCE</scope>
    <source>
        <strain evidence="5">CCMP2712</strain>
    </source>
</reference>